<feature type="compositionally biased region" description="Basic and acidic residues" evidence="15">
    <location>
        <begin position="1"/>
        <end position="16"/>
    </location>
</feature>
<evidence type="ECO:0000256" key="10">
    <source>
        <dbReference type="ARBA" id="ARBA00023054"/>
    </source>
</evidence>
<evidence type="ECO:0000256" key="7">
    <source>
        <dbReference type="ARBA" id="ARBA00022801"/>
    </source>
</evidence>
<dbReference type="FunFam" id="3.30.565.10:FF:000075">
    <property type="entry name" value="MORC family CW-type zinc finger protein 4"/>
    <property type="match status" value="1"/>
</dbReference>
<comment type="similarity">
    <text evidence="2">Belongs to the MORC ATPase protein family.</text>
</comment>
<evidence type="ECO:0000256" key="15">
    <source>
        <dbReference type="SAM" id="MobiDB-lite"/>
    </source>
</evidence>
<protein>
    <recommendedName>
        <fullName evidence="16">Morc S5 domain-containing protein</fullName>
    </recommendedName>
</protein>
<evidence type="ECO:0000256" key="5">
    <source>
        <dbReference type="ARBA" id="ARBA00022759"/>
    </source>
</evidence>
<feature type="region of interest" description="Disordered" evidence="15">
    <location>
        <begin position="1"/>
        <end position="87"/>
    </location>
</feature>
<comment type="caution">
    <text evidence="17">The sequence shown here is derived from an EMBL/GenBank/DDBJ whole genome shotgun (WGS) entry which is preliminary data.</text>
</comment>
<evidence type="ECO:0000256" key="8">
    <source>
        <dbReference type="ARBA" id="ARBA00022840"/>
    </source>
</evidence>
<comment type="subcellular location">
    <subcellularLocation>
        <location evidence="1">Nucleus</location>
    </subcellularLocation>
</comment>
<keyword evidence="6" id="KW-0227">DNA damage</keyword>
<name>A0A4S4E8Y4_CAMSN</name>
<dbReference type="GO" id="GO:0031349">
    <property type="term" value="P:positive regulation of defense response"/>
    <property type="evidence" value="ECO:0007669"/>
    <property type="project" value="UniProtKB-ARBA"/>
</dbReference>
<evidence type="ECO:0000256" key="4">
    <source>
        <dbReference type="ARBA" id="ARBA00022741"/>
    </source>
</evidence>
<keyword evidence="8" id="KW-0067">ATP-binding</keyword>
<evidence type="ECO:0000256" key="11">
    <source>
        <dbReference type="ARBA" id="ARBA00023158"/>
    </source>
</evidence>
<feature type="region of interest" description="Disordered" evidence="15">
    <location>
        <begin position="904"/>
        <end position="949"/>
    </location>
</feature>
<organism evidence="17 18">
    <name type="scientific">Camellia sinensis var. sinensis</name>
    <name type="common">China tea</name>
    <dbReference type="NCBI Taxonomy" id="542762"/>
    <lineage>
        <taxon>Eukaryota</taxon>
        <taxon>Viridiplantae</taxon>
        <taxon>Streptophyta</taxon>
        <taxon>Embryophyta</taxon>
        <taxon>Tracheophyta</taxon>
        <taxon>Spermatophyta</taxon>
        <taxon>Magnoliopsida</taxon>
        <taxon>eudicotyledons</taxon>
        <taxon>Gunneridae</taxon>
        <taxon>Pentapetalae</taxon>
        <taxon>asterids</taxon>
        <taxon>Ericales</taxon>
        <taxon>Theaceae</taxon>
        <taxon>Camellia</taxon>
    </lineage>
</organism>
<evidence type="ECO:0000259" key="16">
    <source>
        <dbReference type="Pfam" id="PF17942"/>
    </source>
</evidence>
<dbReference type="GO" id="GO:0031047">
    <property type="term" value="P:regulatory ncRNA-mediated gene silencing"/>
    <property type="evidence" value="ECO:0007669"/>
    <property type="project" value="UniProtKB-KW"/>
</dbReference>
<dbReference type="GO" id="GO:0005634">
    <property type="term" value="C:nucleus"/>
    <property type="evidence" value="ECO:0007669"/>
    <property type="project" value="UniProtKB-SubCell"/>
</dbReference>
<dbReference type="Pfam" id="PF17942">
    <property type="entry name" value="Morc6_S5"/>
    <property type="match status" value="1"/>
</dbReference>
<reference evidence="17 18" key="1">
    <citation type="journal article" date="2018" name="Proc. Natl. Acad. Sci. U.S.A.">
        <title>Draft genome sequence of Camellia sinensis var. sinensis provides insights into the evolution of the tea genome and tea quality.</title>
        <authorList>
            <person name="Wei C."/>
            <person name="Yang H."/>
            <person name="Wang S."/>
            <person name="Zhao J."/>
            <person name="Liu C."/>
            <person name="Gao L."/>
            <person name="Xia E."/>
            <person name="Lu Y."/>
            <person name="Tai Y."/>
            <person name="She G."/>
            <person name="Sun J."/>
            <person name="Cao H."/>
            <person name="Tong W."/>
            <person name="Gao Q."/>
            <person name="Li Y."/>
            <person name="Deng W."/>
            <person name="Jiang X."/>
            <person name="Wang W."/>
            <person name="Chen Q."/>
            <person name="Zhang S."/>
            <person name="Li H."/>
            <person name="Wu J."/>
            <person name="Wang P."/>
            <person name="Li P."/>
            <person name="Shi C."/>
            <person name="Zheng F."/>
            <person name="Jian J."/>
            <person name="Huang B."/>
            <person name="Shan D."/>
            <person name="Shi M."/>
            <person name="Fang C."/>
            <person name="Yue Y."/>
            <person name="Li F."/>
            <person name="Li D."/>
            <person name="Wei S."/>
            <person name="Han B."/>
            <person name="Jiang C."/>
            <person name="Yin Y."/>
            <person name="Xia T."/>
            <person name="Zhang Z."/>
            <person name="Bennetzen J.L."/>
            <person name="Zhao S."/>
            <person name="Wan X."/>
        </authorList>
    </citation>
    <scope>NUCLEOTIDE SEQUENCE [LARGE SCALE GENOMIC DNA]</scope>
    <source>
        <strain evidence="18">cv. Shuchazao</strain>
        <tissue evidence="17">Leaf</tissue>
    </source>
</reference>
<dbReference type="PANTHER" id="PTHR23336:SF58">
    <property type="entry name" value="PROTEIN MICRORCHIDIA 4"/>
    <property type="match status" value="1"/>
</dbReference>
<dbReference type="AlphaFoldDB" id="A0A4S4E8Y4"/>
<dbReference type="SUPFAM" id="SSF55874">
    <property type="entry name" value="ATPase domain of HSP90 chaperone/DNA topoisomerase II/histidine kinase"/>
    <property type="match status" value="1"/>
</dbReference>
<keyword evidence="9" id="KW-0156">Chromatin regulator</keyword>
<feature type="compositionally biased region" description="Polar residues" evidence="15">
    <location>
        <begin position="934"/>
        <end position="947"/>
    </location>
</feature>
<feature type="coiled-coil region" evidence="14">
    <location>
        <begin position="1104"/>
        <end position="1184"/>
    </location>
</feature>
<evidence type="ECO:0000256" key="12">
    <source>
        <dbReference type="ARBA" id="ARBA00023204"/>
    </source>
</evidence>
<evidence type="ECO:0000313" key="18">
    <source>
        <dbReference type="Proteomes" id="UP000306102"/>
    </source>
</evidence>
<evidence type="ECO:0000313" key="17">
    <source>
        <dbReference type="EMBL" id="THG12579.1"/>
    </source>
</evidence>
<dbReference type="Gene3D" id="3.30.565.10">
    <property type="entry name" value="Histidine kinase-like ATPase, C-terminal domain"/>
    <property type="match status" value="1"/>
</dbReference>
<evidence type="ECO:0000256" key="1">
    <source>
        <dbReference type="ARBA" id="ARBA00004123"/>
    </source>
</evidence>
<keyword evidence="7" id="KW-0378">Hydrolase</keyword>
<evidence type="ECO:0000256" key="3">
    <source>
        <dbReference type="ARBA" id="ARBA00022722"/>
    </source>
</evidence>
<dbReference type="Pfam" id="PF13589">
    <property type="entry name" value="HATPase_c_3"/>
    <property type="match status" value="1"/>
</dbReference>
<feature type="region of interest" description="Disordered" evidence="15">
    <location>
        <begin position="210"/>
        <end position="246"/>
    </location>
</feature>
<feature type="region of interest" description="Disordered" evidence="15">
    <location>
        <begin position="962"/>
        <end position="1079"/>
    </location>
</feature>
<dbReference type="GO" id="GO:0004519">
    <property type="term" value="F:endonuclease activity"/>
    <property type="evidence" value="ECO:0007669"/>
    <property type="project" value="UniProtKB-KW"/>
</dbReference>
<feature type="compositionally biased region" description="Polar residues" evidence="15">
    <location>
        <begin position="1001"/>
        <end position="1014"/>
    </location>
</feature>
<dbReference type="GO" id="GO:0006325">
    <property type="term" value="P:chromatin organization"/>
    <property type="evidence" value="ECO:0007669"/>
    <property type="project" value="UniProtKB-KW"/>
</dbReference>
<keyword evidence="12" id="KW-0234">DNA repair</keyword>
<dbReference type="InterPro" id="IPR036890">
    <property type="entry name" value="HATPase_C_sf"/>
</dbReference>
<dbReference type="InterPro" id="IPR045261">
    <property type="entry name" value="MORC_ATPase"/>
</dbReference>
<dbReference type="GO" id="GO:0005524">
    <property type="term" value="F:ATP binding"/>
    <property type="evidence" value="ECO:0007669"/>
    <property type="project" value="UniProtKB-KW"/>
</dbReference>
<keyword evidence="13" id="KW-0539">Nucleus</keyword>
<keyword evidence="3" id="KW-0540">Nuclease</keyword>
<feature type="compositionally biased region" description="Polar residues" evidence="15">
    <location>
        <begin position="968"/>
        <end position="984"/>
    </location>
</feature>
<feature type="domain" description="Morc S5" evidence="16">
    <location>
        <begin position="739"/>
        <end position="883"/>
    </location>
</feature>
<evidence type="ECO:0000256" key="6">
    <source>
        <dbReference type="ARBA" id="ARBA00022763"/>
    </source>
</evidence>
<evidence type="ECO:0000256" key="14">
    <source>
        <dbReference type="SAM" id="Coils"/>
    </source>
</evidence>
<keyword evidence="5" id="KW-0255">Endonuclease</keyword>
<keyword evidence="10 14" id="KW-0175">Coiled coil</keyword>
<feature type="compositionally biased region" description="Low complexity" evidence="15">
    <location>
        <begin position="38"/>
        <end position="55"/>
    </location>
</feature>
<dbReference type="GO" id="GO:0016887">
    <property type="term" value="F:ATP hydrolysis activity"/>
    <property type="evidence" value="ECO:0007669"/>
    <property type="project" value="InterPro"/>
</dbReference>
<dbReference type="Proteomes" id="UP000306102">
    <property type="component" value="Unassembled WGS sequence"/>
</dbReference>
<keyword evidence="11" id="KW-0943">RNA-mediated gene silencing</keyword>
<keyword evidence="18" id="KW-1185">Reference proteome</keyword>
<proteinExistence type="inferred from homology"/>
<dbReference type="InterPro" id="IPR041006">
    <property type="entry name" value="Morc_S5"/>
</dbReference>
<evidence type="ECO:0000256" key="2">
    <source>
        <dbReference type="ARBA" id="ARBA00007845"/>
    </source>
</evidence>
<evidence type="ECO:0000256" key="9">
    <source>
        <dbReference type="ARBA" id="ARBA00022853"/>
    </source>
</evidence>
<feature type="compositionally biased region" description="Low complexity" evidence="15">
    <location>
        <begin position="210"/>
        <end position="219"/>
    </location>
</feature>
<accession>A0A4S4E8Y4</accession>
<dbReference type="PANTHER" id="PTHR23336">
    <property type="entry name" value="ZINC FINGER CW-TYPE COILED-COIL DOMAIN PROTEIN 3"/>
    <property type="match status" value="1"/>
</dbReference>
<dbReference type="GO" id="GO:0006281">
    <property type="term" value="P:DNA repair"/>
    <property type="evidence" value="ECO:0007669"/>
    <property type="project" value="UniProtKB-KW"/>
</dbReference>
<sequence>MEDAAVRVKQEAIEQHHSKRPPNANRNQEPSHPICLIDLSSTDSDSDHSSSSSSDGNDDSVVGVNGKRTRKGSSGAERGISKKKKKKEVSVALPVGFLDPLPPKNASLPPQTAALRPQPALVLNANANVNRNDESCKQFWKAGDYVGESGGDWDTSSAAQLRVVPSNLDVVTNVLEFKPMKQSKQLKPPKANRKQEPSKPICWINLCSSNSDSDDSLSSSKDDDDRVLGINGKRTRGSSVTERGLSKKKRMEDLSVALPAGFLDSLLPKNPLLPLSLHSAALKPQLALVVNMSENVNMNVFANGENCKQFWKASDYVCKSRGDWDTSLALKYGFPLWELLFSIRVNNGVLEVQGGERGFSKPAGNALDGVQVNQEAIEQQLKPQRRIESKNLRSRFVGSISVAATPILMTLSSFEDDNRVLGINDKRTRGSSGTDGESTVATVVIAAFGCPEASVGIGIKYLLHVTGAYETNISYMPVEFFSSTGGMDHVRVHPKFLHSNATSHKWVLGAFAELLDNSLDEVCNGATFVNIDMLKSKKDGSRMLLIEDNGGGMGPDKMRQCMSLGYSVKSKIADSIGQYGNGFKTSTMRLGADVIVFSRCCGQDGRRPTQSIGMLSYTFLRSTGKEDIVVPMLDYQGGGREWNKIMRSSTRDWNINVETIVQWSPFSNEAELLRQFNQMKDHGTRVIIYNLWEDDQGQLELDFDADPYDIQIRGVNRDEKKILMAKQFPNSKHFLTYRHSLRSYASILYLRIPPGFRIILRGKDVVHHNVVNDMMMTQEITYRPQPGTDGVPKDSHMVAVVTIGFVKDARFHIDVQGFNVYHKNRLIKPFWRVWNAAGSDGRGVIGVLEANFVEPAHDKQGFERTIVLSRLETKLVQMQKTYWSTLCHKIGYAPRRNQKLIDYRETSPDDLPPSQSKKKKNTGSSSKIPISVSDKLQSHLNQKQGTRGSEIYLKTVDKSHLNGHVYTNGENKTTTSAKSAKGPNSSEPSPPVDVSDDEMQTAPSEKQANGSSQKVLPANKSCGKDDSHISRSSQNLGNTEAEEDCALDGRPVQITTPSQTKQRDGINGNDFSPSNYSNSHALDQLKEENCWLKERLKRREQEILGDLLNDLQNERDKRKSLENKLEEATIKIDELNKEQENLIGIFTEERERRNIEEEKLRKKLEDASNEIERLREKLRLLEKMRSR</sequence>
<feature type="compositionally biased region" description="Polar residues" evidence="15">
    <location>
        <begin position="1069"/>
        <end position="1079"/>
    </location>
</feature>
<evidence type="ECO:0000256" key="13">
    <source>
        <dbReference type="ARBA" id="ARBA00023242"/>
    </source>
</evidence>
<gene>
    <name evidence="17" type="ORF">TEA_028342</name>
</gene>
<dbReference type="EMBL" id="SDRB02006464">
    <property type="protein sequence ID" value="THG12579.1"/>
    <property type="molecule type" value="Genomic_DNA"/>
</dbReference>
<keyword evidence="4" id="KW-0547">Nucleotide-binding</keyword>